<sequence>MEINFGKYRPIVLKTEVNKLEKILYHRYFLTKIEFDKILIEIPKKDIDIEKMKSFLYNLDYLEKDDEISTWIYKIKVKSSSRKVDGLEYCFYNIFLKYYGNENMENIYNAITNLGKNTFKYMNIPKNNFTISFQKLFHQGKNVSFINFLYEELRKRAYSERFDFFEEYFINYNSDLGKDLLNRFIGDTLKKENKIDNKLKNNLEIFKNILEK</sequence>
<protein>
    <recommendedName>
        <fullName evidence="3">Replication initiation protein</fullName>
    </recommendedName>
</protein>
<proteinExistence type="predicted"/>
<accession>A0ABS2G3X7</accession>
<name>A0ABS2G3X7_FUSMR</name>
<dbReference type="Proteomes" id="UP000728968">
    <property type="component" value="Unassembled WGS sequence"/>
</dbReference>
<evidence type="ECO:0000313" key="2">
    <source>
        <dbReference type="Proteomes" id="UP000728968"/>
    </source>
</evidence>
<dbReference type="RefSeq" id="WP_204716765.1">
    <property type="nucleotide sequence ID" value="NZ_JACJLT010000193.1"/>
</dbReference>
<reference evidence="1 2" key="1">
    <citation type="journal article" date="2021" name="Sci. Rep.">
        <title>The distribution of antibiotic resistance genes in chicken gut microbiota commensals.</title>
        <authorList>
            <person name="Juricova H."/>
            <person name="Matiasovicova J."/>
            <person name="Kubasova T."/>
            <person name="Cejkova D."/>
            <person name="Rychlik I."/>
        </authorList>
    </citation>
    <scope>NUCLEOTIDE SEQUENCE [LARGE SCALE GENOMIC DNA]</scope>
    <source>
        <strain evidence="1 2">An425</strain>
    </source>
</reference>
<dbReference type="EMBL" id="JACJLT010000193">
    <property type="protein sequence ID" value="MBM6876141.1"/>
    <property type="molecule type" value="Genomic_DNA"/>
</dbReference>
<evidence type="ECO:0000313" key="1">
    <source>
        <dbReference type="EMBL" id="MBM6876141.1"/>
    </source>
</evidence>
<evidence type="ECO:0008006" key="3">
    <source>
        <dbReference type="Google" id="ProtNLM"/>
    </source>
</evidence>
<comment type="caution">
    <text evidence="1">The sequence shown here is derived from an EMBL/GenBank/DDBJ whole genome shotgun (WGS) entry which is preliminary data.</text>
</comment>
<keyword evidence="2" id="KW-1185">Reference proteome</keyword>
<organism evidence="1 2">
    <name type="scientific">Fusobacterium mortiferum</name>
    <dbReference type="NCBI Taxonomy" id="850"/>
    <lineage>
        <taxon>Bacteria</taxon>
        <taxon>Fusobacteriati</taxon>
        <taxon>Fusobacteriota</taxon>
        <taxon>Fusobacteriia</taxon>
        <taxon>Fusobacteriales</taxon>
        <taxon>Fusobacteriaceae</taxon>
        <taxon>Fusobacterium</taxon>
    </lineage>
</organism>
<gene>
    <name evidence="1" type="ORF">H6A04_10890</name>
</gene>